<keyword evidence="1" id="KW-0808">Transferase</keyword>
<evidence type="ECO:0000313" key="4">
    <source>
        <dbReference type="Proteomes" id="UP001153555"/>
    </source>
</evidence>
<dbReference type="EMBL" id="CACSLK010000984">
    <property type="protein sequence ID" value="CAA0806589.1"/>
    <property type="molecule type" value="Genomic_DNA"/>
</dbReference>
<proteinExistence type="predicted"/>
<dbReference type="SUPFAM" id="SSF53756">
    <property type="entry name" value="UDP-Glycosyltransferase/glycogen phosphorylase"/>
    <property type="match status" value="1"/>
</dbReference>
<comment type="caution">
    <text evidence="3">The sequence shown here is derived from an EMBL/GenBank/DDBJ whole genome shotgun (WGS) entry which is preliminary data.</text>
</comment>
<dbReference type="PANTHER" id="PTHR30602:SF12">
    <property type="entry name" value="AMINO-ACID ACETYLTRANSFERASE NAGS1, CHLOROPLASTIC-RELATED"/>
    <property type="match status" value="1"/>
</dbReference>
<dbReference type="GO" id="GO:0004042">
    <property type="term" value="F:L-glutamate N-acetyltransferase activity"/>
    <property type="evidence" value="ECO:0007669"/>
    <property type="project" value="InterPro"/>
</dbReference>
<accession>A0A9N7MKR0</accession>
<dbReference type="PANTHER" id="PTHR30602">
    <property type="entry name" value="AMINO-ACID ACETYLTRANSFERASE"/>
    <property type="match status" value="1"/>
</dbReference>
<dbReference type="GO" id="GO:0006526">
    <property type="term" value="P:L-arginine biosynthetic process"/>
    <property type="evidence" value="ECO:0007669"/>
    <property type="project" value="InterPro"/>
</dbReference>
<sequence>MILKNMKRRLKILICDNKNNSKKKDIVDDLTGNVHDPRPPQLLAGKKIDRASVCSAPRLQKIDPTAPIRPLKSVLPLKKDEELVWSVLKENGGDNEDINVCKGMGEAYAGTRGQPVNFPILYLVESNQQDIECGSESNIPHGYIWSPHLVPKPKDWGPKFDVVRFCFLDLATNYEPPESLLNWLKAIPKPIYIGFGSLGGVQKVHLLDDTIGGILLKELFQSDGIGTMVASDLYEGIRTATISDLHGIQQLFLPLEEFGTLIKRTDEELLKALGSFIVAKREGQDRETNYLKASSLGLHKLFLLTTRTADWFVRRGFSECSIEYLPEERRKKINISRRSKYYIKRLLPDTSGIRLNTAPVY</sequence>
<dbReference type="GO" id="GO:0005737">
    <property type="term" value="C:cytoplasm"/>
    <property type="evidence" value="ECO:0007669"/>
    <property type="project" value="InterPro"/>
</dbReference>
<gene>
    <name evidence="3" type="ORF">SHERM_09478</name>
</gene>
<organism evidence="3 4">
    <name type="scientific">Striga hermonthica</name>
    <name type="common">Purple witchweed</name>
    <name type="synonym">Buchnera hermonthica</name>
    <dbReference type="NCBI Taxonomy" id="68872"/>
    <lineage>
        <taxon>Eukaryota</taxon>
        <taxon>Viridiplantae</taxon>
        <taxon>Streptophyta</taxon>
        <taxon>Embryophyta</taxon>
        <taxon>Tracheophyta</taxon>
        <taxon>Spermatophyta</taxon>
        <taxon>Magnoliopsida</taxon>
        <taxon>eudicotyledons</taxon>
        <taxon>Gunneridae</taxon>
        <taxon>Pentapetalae</taxon>
        <taxon>asterids</taxon>
        <taxon>lamiids</taxon>
        <taxon>Lamiales</taxon>
        <taxon>Orobanchaceae</taxon>
        <taxon>Buchnereae</taxon>
        <taxon>Striga</taxon>
    </lineage>
</organism>
<dbReference type="Gene3D" id="3.40.50.2000">
    <property type="entry name" value="Glycogen Phosphorylase B"/>
    <property type="match status" value="2"/>
</dbReference>
<reference evidence="3" key="1">
    <citation type="submission" date="2019-12" db="EMBL/GenBank/DDBJ databases">
        <authorList>
            <person name="Scholes J."/>
        </authorList>
    </citation>
    <scope>NUCLEOTIDE SEQUENCE</scope>
</reference>
<dbReference type="OrthoDB" id="1643041at2759"/>
<keyword evidence="2" id="KW-0012">Acyltransferase</keyword>
<name>A0A9N7MKR0_STRHE</name>
<evidence type="ECO:0000313" key="3">
    <source>
        <dbReference type="EMBL" id="CAA0806589.1"/>
    </source>
</evidence>
<dbReference type="Proteomes" id="UP001153555">
    <property type="component" value="Unassembled WGS sequence"/>
</dbReference>
<dbReference type="Gene3D" id="3.40.630.30">
    <property type="match status" value="2"/>
</dbReference>
<dbReference type="InterPro" id="IPR010167">
    <property type="entry name" value="NH2A_AcTrfase"/>
</dbReference>
<evidence type="ECO:0000256" key="2">
    <source>
        <dbReference type="ARBA" id="ARBA00023315"/>
    </source>
</evidence>
<protein>
    <submittedName>
        <fullName evidence="3">Probable amino-acid acetyltransferase NAGS2-chloroplastic</fullName>
    </submittedName>
</protein>
<dbReference type="AlphaFoldDB" id="A0A9N7MKR0"/>
<keyword evidence="4" id="KW-1185">Reference proteome</keyword>
<evidence type="ECO:0000256" key="1">
    <source>
        <dbReference type="ARBA" id="ARBA00022679"/>
    </source>
</evidence>